<evidence type="ECO:0000313" key="2">
    <source>
        <dbReference type="Proteomes" id="UP000828048"/>
    </source>
</evidence>
<organism evidence="1 2">
    <name type="scientific">Vaccinium darrowii</name>
    <dbReference type="NCBI Taxonomy" id="229202"/>
    <lineage>
        <taxon>Eukaryota</taxon>
        <taxon>Viridiplantae</taxon>
        <taxon>Streptophyta</taxon>
        <taxon>Embryophyta</taxon>
        <taxon>Tracheophyta</taxon>
        <taxon>Spermatophyta</taxon>
        <taxon>Magnoliopsida</taxon>
        <taxon>eudicotyledons</taxon>
        <taxon>Gunneridae</taxon>
        <taxon>Pentapetalae</taxon>
        <taxon>asterids</taxon>
        <taxon>Ericales</taxon>
        <taxon>Ericaceae</taxon>
        <taxon>Vaccinioideae</taxon>
        <taxon>Vaccinieae</taxon>
        <taxon>Vaccinium</taxon>
    </lineage>
</organism>
<proteinExistence type="predicted"/>
<comment type="caution">
    <text evidence="1">The sequence shown here is derived from an EMBL/GenBank/DDBJ whole genome shotgun (WGS) entry which is preliminary data.</text>
</comment>
<reference evidence="1 2" key="1">
    <citation type="journal article" date="2021" name="Hortic Res">
        <title>High-quality reference genome and annotation aids understanding of berry development for evergreen blueberry (Vaccinium darrowii).</title>
        <authorList>
            <person name="Yu J."/>
            <person name="Hulse-Kemp A.M."/>
            <person name="Babiker E."/>
            <person name="Staton M."/>
        </authorList>
    </citation>
    <scope>NUCLEOTIDE SEQUENCE [LARGE SCALE GENOMIC DNA]</scope>
    <source>
        <strain evidence="2">cv. NJ 8807/NJ 8810</strain>
        <tissue evidence="1">Young leaf</tissue>
    </source>
</reference>
<evidence type="ECO:0000313" key="1">
    <source>
        <dbReference type="EMBL" id="KAH7832904.1"/>
    </source>
</evidence>
<protein>
    <submittedName>
        <fullName evidence="1">Uncharacterized protein</fullName>
    </submittedName>
</protein>
<dbReference type="Proteomes" id="UP000828048">
    <property type="component" value="Chromosome 2"/>
</dbReference>
<accession>A0ACB7WX44</accession>
<keyword evidence="2" id="KW-1185">Reference proteome</keyword>
<dbReference type="EMBL" id="CM037152">
    <property type="protein sequence ID" value="KAH7832904.1"/>
    <property type="molecule type" value="Genomic_DNA"/>
</dbReference>
<gene>
    <name evidence="1" type="ORF">Vadar_001200</name>
</gene>
<name>A0ACB7WX44_9ERIC</name>
<sequence>MDVSGVTKTGSNKIDIDMDMDMDMDNEIEIDDDPILGNNEENEPKKKRSKAKNSSFVWDHFTKKAKPKVLPTNYKEKATCNYCGTEFTCNSDNNGTSSMRTHLVKRCREYDLSEWEVESKVVEIKEGMKKVYNWYEKRTIENEERNVDEARIKEKNATRVMDLSEALDSEFDQHMEEETNMVSKSELERDQLDEIEELESVVMEAFEDSCVTEL</sequence>